<dbReference type="NCBIfam" id="NF033487">
    <property type="entry name" value="Lacal_2735_fam"/>
    <property type="match status" value="1"/>
</dbReference>
<dbReference type="OrthoDB" id="1123018at2"/>
<dbReference type="Proteomes" id="UP000318017">
    <property type="component" value="Chromosome"/>
</dbReference>
<evidence type="ECO:0000313" key="1">
    <source>
        <dbReference type="EMBL" id="QDV26428.1"/>
    </source>
</evidence>
<name>A0A518GCX0_9BACT</name>
<dbReference type="InterPro" id="IPR045493">
    <property type="entry name" value="DUF6435"/>
</dbReference>
<organism evidence="1 2">
    <name type="scientific">Aureliella helgolandensis</name>
    <dbReference type="NCBI Taxonomy" id="2527968"/>
    <lineage>
        <taxon>Bacteria</taxon>
        <taxon>Pseudomonadati</taxon>
        <taxon>Planctomycetota</taxon>
        <taxon>Planctomycetia</taxon>
        <taxon>Pirellulales</taxon>
        <taxon>Pirellulaceae</taxon>
        <taxon>Aureliella</taxon>
    </lineage>
</organism>
<evidence type="ECO:0000313" key="2">
    <source>
        <dbReference type="Proteomes" id="UP000318017"/>
    </source>
</evidence>
<keyword evidence="2" id="KW-1185">Reference proteome</keyword>
<reference evidence="1 2" key="1">
    <citation type="submission" date="2019-02" db="EMBL/GenBank/DDBJ databases">
        <title>Deep-cultivation of Planctomycetes and their phenomic and genomic characterization uncovers novel biology.</title>
        <authorList>
            <person name="Wiegand S."/>
            <person name="Jogler M."/>
            <person name="Boedeker C."/>
            <person name="Pinto D."/>
            <person name="Vollmers J."/>
            <person name="Rivas-Marin E."/>
            <person name="Kohn T."/>
            <person name="Peeters S.H."/>
            <person name="Heuer A."/>
            <person name="Rast P."/>
            <person name="Oberbeckmann S."/>
            <person name="Bunk B."/>
            <person name="Jeske O."/>
            <person name="Meyerdierks A."/>
            <person name="Storesund J.E."/>
            <person name="Kallscheuer N."/>
            <person name="Luecker S."/>
            <person name="Lage O.M."/>
            <person name="Pohl T."/>
            <person name="Merkel B.J."/>
            <person name="Hornburger P."/>
            <person name="Mueller R.-W."/>
            <person name="Bruemmer F."/>
            <person name="Labrenz M."/>
            <person name="Spormann A.M."/>
            <person name="Op den Camp H."/>
            <person name="Overmann J."/>
            <person name="Amann R."/>
            <person name="Jetten M.S.M."/>
            <person name="Mascher T."/>
            <person name="Medema M.H."/>
            <person name="Devos D.P."/>
            <person name="Kaster A.-K."/>
            <person name="Ovreas L."/>
            <person name="Rohde M."/>
            <person name="Galperin M.Y."/>
            <person name="Jogler C."/>
        </authorList>
    </citation>
    <scope>NUCLEOTIDE SEQUENCE [LARGE SCALE GENOMIC DNA]</scope>
    <source>
        <strain evidence="1 2">Q31a</strain>
    </source>
</reference>
<accession>A0A518GCX0</accession>
<sequence length="55" mass="6727">MFKRFFDQKAKLERKYQQLLKESYELSHSDRKLSDLKTAQAHEVREQLEAIETKR</sequence>
<dbReference type="EMBL" id="CP036298">
    <property type="protein sequence ID" value="QDV26428.1"/>
    <property type="molecule type" value="Genomic_DNA"/>
</dbReference>
<dbReference type="RefSeq" id="WP_145082560.1">
    <property type="nucleotide sequence ID" value="NZ_CP036298.1"/>
</dbReference>
<evidence type="ECO:0008006" key="3">
    <source>
        <dbReference type="Google" id="ProtNLM"/>
    </source>
</evidence>
<protein>
    <recommendedName>
        <fullName evidence="3">Lacal_2735 family protein</fullName>
    </recommendedName>
</protein>
<gene>
    <name evidence="1" type="ORF">Q31a_48020</name>
</gene>
<dbReference type="AlphaFoldDB" id="A0A518GCX0"/>
<proteinExistence type="predicted"/>
<dbReference type="KEGG" id="ahel:Q31a_48020"/>